<proteinExistence type="predicted"/>
<evidence type="ECO:0000313" key="6">
    <source>
        <dbReference type="Proteomes" id="UP001253545"/>
    </source>
</evidence>
<dbReference type="PROSITE" id="PS50893">
    <property type="entry name" value="ABC_TRANSPORTER_2"/>
    <property type="match status" value="1"/>
</dbReference>
<reference evidence="5 6" key="1">
    <citation type="submission" date="2023-09" db="EMBL/GenBank/DDBJ databases">
        <authorList>
            <person name="Rey-Velasco X."/>
        </authorList>
    </citation>
    <scope>NUCLEOTIDE SEQUENCE [LARGE SCALE GENOMIC DNA]</scope>
    <source>
        <strain evidence="5 6">P117</strain>
    </source>
</reference>
<dbReference type="EMBL" id="JAVRHX010000002">
    <property type="protein sequence ID" value="MDT0594924.1"/>
    <property type="molecule type" value="Genomic_DNA"/>
</dbReference>
<sequence length="305" mass="33855">MNPLINITDLSKSYGNKHVLDKIELSVYPGQILGLVGPNGAGKSTCLHALLGLTSYTGDIQVNGYSPNKQRIKMLNDVAYISDVAVLPKWLKVKEALEYMQGVHPNFNFEKAKAFLAKTNISQSAKVKTLSKGMVTQLHLALILAVDAKVLILDEPTLGLDILTRRQFYKHLLEDFYTEEKCIVVTTHQIEEIENILTDVAFIQEGRIAVNANCEELLNRYQLLAVDNEFLVQASALKPLYINSMMGLHSMLIDTQILPENFPPLSEMGKVQTPSLADIFVGLMSPNEIQNQSVVSEPKTEGESI</sequence>
<feature type="domain" description="ABC transporter" evidence="4">
    <location>
        <begin position="5"/>
        <end position="230"/>
    </location>
</feature>
<evidence type="ECO:0000313" key="5">
    <source>
        <dbReference type="EMBL" id="MDT0594924.1"/>
    </source>
</evidence>
<dbReference type="Gene3D" id="3.40.50.300">
    <property type="entry name" value="P-loop containing nucleotide triphosphate hydrolases"/>
    <property type="match status" value="1"/>
</dbReference>
<dbReference type="InterPro" id="IPR051782">
    <property type="entry name" value="ABC_Transporter_VariousFunc"/>
</dbReference>
<dbReference type="InterPro" id="IPR003593">
    <property type="entry name" value="AAA+_ATPase"/>
</dbReference>
<dbReference type="SMART" id="SM00382">
    <property type="entry name" value="AAA"/>
    <property type="match status" value="1"/>
</dbReference>
<keyword evidence="2" id="KW-0547">Nucleotide-binding</keyword>
<evidence type="ECO:0000256" key="2">
    <source>
        <dbReference type="ARBA" id="ARBA00022741"/>
    </source>
</evidence>
<dbReference type="Pfam" id="PF00005">
    <property type="entry name" value="ABC_tran"/>
    <property type="match status" value="1"/>
</dbReference>
<name>A0ABU2ZRH9_9ALTE</name>
<protein>
    <submittedName>
        <fullName evidence="5">ABC transporter ATP-binding protein</fullName>
    </submittedName>
</protein>
<comment type="caution">
    <text evidence="5">The sequence shown here is derived from an EMBL/GenBank/DDBJ whole genome shotgun (WGS) entry which is preliminary data.</text>
</comment>
<dbReference type="SUPFAM" id="SSF52540">
    <property type="entry name" value="P-loop containing nucleoside triphosphate hydrolases"/>
    <property type="match status" value="1"/>
</dbReference>
<keyword evidence="1" id="KW-0813">Transport</keyword>
<dbReference type="Proteomes" id="UP001253545">
    <property type="component" value="Unassembled WGS sequence"/>
</dbReference>
<dbReference type="PANTHER" id="PTHR42939">
    <property type="entry name" value="ABC TRANSPORTER ATP-BINDING PROTEIN ALBC-RELATED"/>
    <property type="match status" value="1"/>
</dbReference>
<evidence type="ECO:0000256" key="3">
    <source>
        <dbReference type="ARBA" id="ARBA00022840"/>
    </source>
</evidence>
<organism evidence="5 6">
    <name type="scientific">Glaciecola petra</name>
    <dbReference type="NCBI Taxonomy" id="3075602"/>
    <lineage>
        <taxon>Bacteria</taxon>
        <taxon>Pseudomonadati</taxon>
        <taxon>Pseudomonadota</taxon>
        <taxon>Gammaproteobacteria</taxon>
        <taxon>Alteromonadales</taxon>
        <taxon>Alteromonadaceae</taxon>
        <taxon>Glaciecola</taxon>
    </lineage>
</organism>
<keyword evidence="3 5" id="KW-0067">ATP-binding</keyword>
<dbReference type="InterPro" id="IPR027417">
    <property type="entry name" value="P-loop_NTPase"/>
</dbReference>
<dbReference type="RefSeq" id="WP_311368444.1">
    <property type="nucleotide sequence ID" value="NZ_JAVRHX010000002.1"/>
</dbReference>
<gene>
    <name evidence="5" type="ORF">RM552_08740</name>
</gene>
<dbReference type="CDD" id="cd03230">
    <property type="entry name" value="ABC_DR_subfamily_A"/>
    <property type="match status" value="1"/>
</dbReference>
<dbReference type="PANTHER" id="PTHR42939:SF1">
    <property type="entry name" value="ABC TRANSPORTER ATP-BINDING PROTEIN ALBC-RELATED"/>
    <property type="match status" value="1"/>
</dbReference>
<accession>A0ABU2ZRH9</accession>
<keyword evidence="6" id="KW-1185">Reference proteome</keyword>
<dbReference type="InterPro" id="IPR003439">
    <property type="entry name" value="ABC_transporter-like_ATP-bd"/>
</dbReference>
<evidence type="ECO:0000259" key="4">
    <source>
        <dbReference type="PROSITE" id="PS50893"/>
    </source>
</evidence>
<evidence type="ECO:0000256" key="1">
    <source>
        <dbReference type="ARBA" id="ARBA00022448"/>
    </source>
</evidence>
<dbReference type="GO" id="GO:0005524">
    <property type="term" value="F:ATP binding"/>
    <property type="evidence" value="ECO:0007669"/>
    <property type="project" value="UniProtKB-KW"/>
</dbReference>